<accession>A0A5B8RYV5</accession>
<dbReference type="InterPro" id="IPR001041">
    <property type="entry name" value="2Fe-2S_ferredoxin-type"/>
</dbReference>
<dbReference type="OrthoDB" id="9806195at2"/>
<evidence type="ECO:0000259" key="1">
    <source>
        <dbReference type="PROSITE" id="PS51085"/>
    </source>
</evidence>
<dbReference type="SUPFAM" id="SSF54292">
    <property type="entry name" value="2Fe-2S ferredoxin-like"/>
    <property type="match status" value="1"/>
</dbReference>
<evidence type="ECO:0000313" key="2">
    <source>
        <dbReference type="EMBL" id="QEA13027.1"/>
    </source>
</evidence>
<dbReference type="InterPro" id="IPR006058">
    <property type="entry name" value="2Fe2S_fd_BS"/>
</dbReference>
<organism evidence="2 3">
    <name type="scientific">Comamonas flocculans</name>
    <dbReference type="NCBI Taxonomy" id="2597701"/>
    <lineage>
        <taxon>Bacteria</taxon>
        <taxon>Pseudomonadati</taxon>
        <taxon>Pseudomonadota</taxon>
        <taxon>Betaproteobacteria</taxon>
        <taxon>Burkholderiales</taxon>
        <taxon>Comamonadaceae</taxon>
        <taxon>Comamonas</taxon>
    </lineage>
</organism>
<dbReference type="KEGG" id="cof:FOZ74_08280"/>
<dbReference type="CDD" id="cd00207">
    <property type="entry name" value="fer2"/>
    <property type="match status" value="1"/>
</dbReference>
<dbReference type="PROSITE" id="PS00197">
    <property type="entry name" value="2FE2S_FER_1"/>
    <property type="match status" value="1"/>
</dbReference>
<dbReference type="Gene3D" id="3.10.20.30">
    <property type="match status" value="1"/>
</dbReference>
<dbReference type="InterPro" id="IPR012675">
    <property type="entry name" value="Beta-grasp_dom_sf"/>
</dbReference>
<dbReference type="GO" id="GO:0051537">
    <property type="term" value="F:2 iron, 2 sulfur cluster binding"/>
    <property type="evidence" value="ECO:0007669"/>
    <property type="project" value="InterPro"/>
</dbReference>
<dbReference type="AlphaFoldDB" id="A0A5B8RYV5"/>
<dbReference type="PROSITE" id="PS51085">
    <property type="entry name" value="2FE2S_FER_2"/>
    <property type="match status" value="1"/>
</dbReference>
<reference evidence="2 3" key="1">
    <citation type="submission" date="2019-07" db="EMBL/GenBank/DDBJ databases">
        <title>Complete genome sequence of Comamonas sp. NLF 7-7 isolated from livestock.</title>
        <authorList>
            <person name="Kim D.H."/>
            <person name="Kim J.G."/>
        </authorList>
    </citation>
    <scope>NUCLEOTIDE SEQUENCE [LARGE SCALE GENOMIC DNA]</scope>
    <source>
        <strain evidence="2 3">NLF 7-7</strain>
    </source>
</reference>
<feature type="domain" description="2Fe-2S ferredoxin-type" evidence="1">
    <location>
        <begin position="5"/>
        <end position="96"/>
    </location>
</feature>
<dbReference type="RefSeq" id="WP_146912620.1">
    <property type="nucleotide sequence ID" value="NZ_CP042344.1"/>
</dbReference>
<dbReference type="InterPro" id="IPR036010">
    <property type="entry name" value="2Fe-2S_ferredoxin-like_sf"/>
</dbReference>
<keyword evidence="3" id="KW-1185">Reference proteome</keyword>
<evidence type="ECO:0000313" key="3">
    <source>
        <dbReference type="Proteomes" id="UP000321199"/>
    </source>
</evidence>
<protein>
    <submittedName>
        <fullName evidence="2">2Fe-2S iron-sulfur cluster binding domain-containing protein</fullName>
    </submittedName>
</protein>
<sequence length="115" mass="12093">MPAYHTVTIVDTGESYRCPDERSVLKGMEALGKKGIPVGCRNGGCGVCKVQVESGSYSQRVMSRAHVSAEDEAAGRVLSCCIKPTSDLSVSVLGAMKKNVCRPAPTTGTTPVYPT</sequence>
<dbReference type="EMBL" id="CP042344">
    <property type="protein sequence ID" value="QEA13027.1"/>
    <property type="molecule type" value="Genomic_DNA"/>
</dbReference>
<dbReference type="Pfam" id="PF00111">
    <property type="entry name" value="Fer2"/>
    <property type="match status" value="1"/>
</dbReference>
<dbReference type="Proteomes" id="UP000321199">
    <property type="component" value="Chromosome"/>
</dbReference>
<proteinExistence type="predicted"/>
<gene>
    <name evidence="2" type="ORF">FOZ74_08280</name>
</gene>
<name>A0A5B8RYV5_9BURK</name>